<reference evidence="1" key="1">
    <citation type="thesis" date="2020" institute="ProQuest LLC" country="789 East Eisenhower Parkway, Ann Arbor, MI, USA">
        <title>Comparative Genomics and Chromosome Evolution.</title>
        <authorList>
            <person name="Mudd A.B."/>
        </authorList>
    </citation>
    <scope>NUCLEOTIDE SEQUENCE</scope>
    <source>
        <strain evidence="1">HN-11 Male</strain>
        <tissue evidence="1">Kidney and liver</tissue>
    </source>
</reference>
<organism evidence="1 2">
    <name type="scientific">Eleutherodactylus coqui</name>
    <name type="common">Puerto Rican coqui</name>
    <dbReference type="NCBI Taxonomy" id="57060"/>
    <lineage>
        <taxon>Eukaryota</taxon>
        <taxon>Metazoa</taxon>
        <taxon>Chordata</taxon>
        <taxon>Craniata</taxon>
        <taxon>Vertebrata</taxon>
        <taxon>Euteleostomi</taxon>
        <taxon>Amphibia</taxon>
        <taxon>Batrachia</taxon>
        <taxon>Anura</taxon>
        <taxon>Neobatrachia</taxon>
        <taxon>Hyloidea</taxon>
        <taxon>Eleutherodactylidae</taxon>
        <taxon>Eleutherodactylinae</taxon>
        <taxon>Eleutherodactylus</taxon>
        <taxon>Eleutherodactylus</taxon>
    </lineage>
</organism>
<keyword evidence="2" id="KW-1185">Reference proteome</keyword>
<proteinExistence type="predicted"/>
<evidence type="ECO:0000313" key="1">
    <source>
        <dbReference type="EMBL" id="KAG9488159.1"/>
    </source>
</evidence>
<name>A0A8J6FK73_ELECQ</name>
<protein>
    <submittedName>
        <fullName evidence="1">Uncharacterized protein</fullName>
    </submittedName>
</protein>
<dbReference type="EMBL" id="WNTK01000003">
    <property type="protein sequence ID" value="KAG9488159.1"/>
    <property type="molecule type" value="Genomic_DNA"/>
</dbReference>
<evidence type="ECO:0000313" key="2">
    <source>
        <dbReference type="Proteomes" id="UP000770717"/>
    </source>
</evidence>
<comment type="caution">
    <text evidence="1">The sequence shown here is derived from an EMBL/GenBank/DDBJ whole genome shotgun (WGS) entry which is preliminary data.</text>
</comment>
<gene>
    <name evidence="1" type="ORF">GDO78_007779</name>
</gene>
<dbReference type="AlphaFoldDB" id="A0A8J6FK73"/>
<accession>A0A8J6FK73</accession>
<dbReference type="Proteomes" id="UP000770717">
    <property type="component" value="Unassembled WGS sequence"/>
</dbReference>
<sequence length="75" mass="8655">MHITSSSCQLVTKMFSFPKAFCPEDVRVHPPRGLRIGPQIPEMFCTTSNFPIVFSHIINYQNPRSKKERCIKAIF</sequence>